<evidence type="ECO:0000313" key="1">
    <source>
        <dbReference type="EMBL" id="QGA72452.1"/>
    </source>
</evidence>
<reference evidence="1" key="1">
    <citation type="submission" date="2019-04" db="EMBL/GenBank/DDBJ databases">
        <title>Diversity and Distribution of a Novel Hyperthermophilic Aquificales Virus Family.</title>
        <authorList>
            <person name="Mead D.A."/>
            <person name="Chevrette M.G."/>
            <person name="Lodes M."/>
            <person name="Hedlund B."/>
            <person name="Schoenfeld T.W."/>
            <person name="Monsma S.A."/>
        </authorList>
    </citation>
    <scope>NUCLEOTIDE SEQUENCE</scope>
</reference>
<dbReference type="EMBL" id="MK783188">
    <property type="protein sequence ID" value="QGA72452.1"/>
    <property type="molecule type" value="Genomic_DNA"/>
</dbReference>
<protein>
    <submittedName>
        <fullName evidence="1">Uncharacterized protein</fullName>
    </submittedName>
</protein>
<name>A0A5Q0TWT5_9VIRU</name>
<proteinExistence type="predicted"/>
<accession>A0A5Q0TWT5</accession>
<organism evidence="1">
    <name type="scientific">uncultured virus</name>
    <dbReference type="NCBI Taxonomy" id="340016"/>
    <lineage>
        <taxon>Viruses</taxon>
        <taxon>environmental samples</taxon>
    </lineage>
</organism>
<sequence>MIWQNDAITFQEAMEKETKFIKFVFLDGVYIGKKLGNELFCDFHPTIETAKLLRQAIKVYKPIVVPDPYKPTREGLLTNTGQYIYFRQSIVYYDGIIRPVFFSKYYSSDVFDVQPFSLLARVWNGELDLNTAQKIYLEAMTR</sequence>